<keyword evidence="1" id="KW-1133">Transmembrane helix</keyword>
<accession>A0A433X2K8</accession>
<keyword evidence="1" id="KW-0472">Membrane</keyword>
<reference evidence="2 3" key="1">
    <citation type="journal article" date="2016" name="Int. J. Syst. Evol. Microbiol.">
        <title>Arsenicitalea aurantiaca gen. nov., sp. nov., a new member of the family Hyphomicrobiaceae, isolated from high-arsenic sediment.</title>
        <authorList>
            <person name="Mu Y."/>
            <person name="Zhou L."/>
            <person name="Zeng X.C."/>
            <person name="Liu L."/>
            <person name="Pan Y."/>
            <person name="Chen X."/>
            <person name="Wang J."/>
            <person name="Li S."/>
            <person name="Li W.J."/>
            <person name="Wang Y."/>
        </authorList>
    </citation>
    <scope>NUCLEOTIDE SEQUENCE [LARGE SCALE GENOMIC DNA]</scope>
    <source>
        <strain evidence="2 3">42-50</strain>
    </source>
</reference>
<dbReference type="AlphaFoldDB" id="A0A433X2K8"/>
<organism evidence="2 3">
    <name type="scientific">Arsenicitalea aurantiaca</name>
    <dbReference type="NCBI Taxonomy" id="1783274"/>
    <lineage>
        <taxon>Bacteria</taxon>
        <taxon>Pseudomonadati</taxon>
        <taxon>Pseudomonadota</taxon>
        <taxon>Alphaproteobacteria</taxon>
        <taxon>Hyphomicrobiales</taxon>
        <taxon>Devosiaceae</taxon>
        <taxon>Arsenicitalea</taxon>
    </lineage>
</organism>
<evidence type="ECO:0000313" key="2">
    <source>
        <dbReference type="EMBL" id="RUT28319.1"/>
    </source>
</evidence>
<gene>
    <name evidence="2" type="ORF">EMQ25_17175</name>
</gene>
<dbReference type="Proteomes" id="UP000281547">
    <property type="component" value="Unassembled WGS sequence"/>
</dbReference>
<keyword evidence="1" id="KW-0812">Transmembrane</keyword>
<comment type="caution">
    <text evidence="2">The sequence shown here is derived from an EMBL/GenBank/DDBJ whole genome shotgun (WGS) entry which is preliminary data.</text>
</comment>
<dbReference type="OrthoDB" id="7361160at2"/>
<dbReference type="InterPro" id="IPR055644">
    <property type="entry name" value="DUF7220"/>
</dbReference>
<keyword evidence="3" id="KW-1185">Reference proteome</keyword>
<protein>
    <submittedName>
        <fullName evidence="2">Uncharacterized protein</fullName>
    </submittedName>
</protein>
<dbReference type="Pfam" id="PF23858">
    <property type="entry name" value="DUF7220"/>
    <property type="match status" value="1"/>
</dbReference>
<sequence>MTKRVAQSRARSMLEAVANLLVGYVLALLIQQLAYPLFGIDTTLAEDSAIAALFMLGSLARSYLLRRLFERLQAF</sequence>
<evidence type="ECO:0000313" key="3">
    <source>
        <dbReference type="Proteomes" id="UP000281547"/>
    </source>
</evidence>
<name>A0A433X2K8_9HYPH</name>
<feature type="transmembrane region" description="Helical" evidence="1">
    <location>
        <begin position="12"/>
        <end position="30"/>
    </location>
</feature>
<proteinExistence type="predicted"/>
<evidence type="ECO:0000256" key="1">
    <source>
        <dbReference type="SAM" id="Phobius"/>
    </source>
</evidence>
<dbReference type="EMBL" id="RZNJ01000008">
    <property type="protein sequence ID" value="RUT28319.1"/>
    <property type="molecule type" value="Genomic_DNA"/>
</dbReference>
<feature type="transmembrane region" description="Helical" evidence="1">
    <location>
        <begin position="50"/>
        <end position="69"/>
    </location>
</feature>
<dbReference type="RefSeq" id="WP_127189845.1">
    <property type="nucleotide sequence ID" value="NZ_RZNJ01000008.1"/>
</dbReference>